<proteinExistence type="predicted"/>
<evidence type="ECO:0000256" key="1">
    <source>
        <dbReference type="SAM" id="MobiDB-lite"/>
    </source>
</evidence>
<comment type="caution">
    <text evidence="2">The sequence shown here is derived from an EMBL/GenBank/DDBJ whole genome shotgun (WGS) entry which is preliminary data.</text>
</comment>
<dbReference type="Proteomes" id="UP001202328">
    <property type="component" value="Unassembled WGS sequence"/>
</dbReference>
<dbReference type="AlphaFoldDB" id="A0AAD4S5J4"/>
<keyword evidence="3" id="KW-1185">Reference proteome</keyword>
<evidence type="ECO:0000313" key="2">
    <source>
        <dbReference type="EMBL" id="KAI3863935.1"/>
    </source>
</evidence>
<feature type="region of interest" description="Disordered" evidence="1">
    <location>
        <begin position="29"/>
        <end position="49"/>
    </location>
</feature>
<protein>
    <submittedName>
        <fullName evidence="2">Uncharacterized protein</fullName>
    </submittedName>
</protein>
<dbReference type="EMBL" id="JAJJMB010014022">
    <property type="protein sequence ID" value="KAI3863935.1"/>
    <property type="molecule type" value="Genomic_DNA"/>
</dbReference>
<sequence>MEKMIEAEMDELFDSFGRIMHVFKSLPVAKEESDKQEKEEDASSTSSIDYYYSEEEGDGEEIASTTDVEPVPASELFHYCYGGYGVILRDSASKPITGSAKFAADGKSFFTQVLMGVKAGVRLAKKRGLSNFHVWCNSNKLSELIACVWNCRTPECRSTVDPKGYICNDGRADFTWSDGCDMSLVPLLREIRAQTCHGKDLENLEDFSRSLNGAAYYLEKNG</sequence>
<gene>
    <name evidence="2" type="ORF">MKW98_031527</name>
</gene>
<organism evidence="2 3">
    <name type="scientific">Papaver atlanticum</name>
    <dbReference type="NCBI Taxonomy" id="357466"/>
    <lineage>
        <taxon>Eukaryota</taxon>
        <taxon>Viridiplantae</taxon>
        <taxon>Streptophyta</taxon>
        <taxon>Embryophyta</taxon>
        <taxon>Tracheophyta</taxon>
        <taxon>Spermatophyta</taxon>
        <taxon>Magnoliopsida</taxon>
        <taxon>Ranunculales</taxon>
        <taxon>Papaveraceae</taxon>
        <taxon>Papaveroideae</taxon>
        <taxon>Papaver</taxon>
    </lineage>
</organism>
<accession>A0AAD4S5J4</accession>
<name>A0AAD4S5J4_9MAGN</name>
<reference evidence="2" key="1">
    <citation type="submission" date="2022-04" db="EMBL/GenBank/DDBJ databases">
        <title>A functionally conserved STORR gene fusion in Papaver species that diverged 16.8 million years ago.</title>
        <authorList>
            <person name="Catania T."/>
        </authorList>
    </citation>
    <scope>NUCLEOTIDE SEQUENCE</scope>
    <source>
        <strain evidence="2">S-188037</strain>
    </source>
</reference>
<evidence type="ECO:0000313" key="3">
    <source>
        <dbReference type="Proteomes" id="UP001202328"/>
    </source>
</evidence>
<feature type="compositionally biased region" description="Basic and acidic residues" evidence="1">
    <location>
        <begin position="29"/>
        <end position="38"/>
    </location>
</feature>